<gene>
    <name evidence="1" type="ORF">BJ138DRAFT_1002510</name>
</gene>
<name>A0ACB8AJ53_9AGAM</name>
<organism evidence="1 2">
    <name type="scientific">Hygrophoropsis aurantiaca</name>
    <dbReference type="NCBI Taxonomy" id="72124"/>
    <lineage>
        <taxon>Eukaryota</taxon>
        <taxon>Fungi</taxon>
        <taxon>Dikarya</taxon>
        <taxon>Basidiomycota</taxon>
        <taxon>Agaricomycotina</taxon>
        <taxon>Agaricomycetes</taxon>
        <taxon>Agaricomycetidae</taxon>
        <taxon>Boletales</taxon>
        <taxon>Coniophorineae</taxon>
        <taxon>Hygrophoropsidaceae</taxon>
        <taxon>Hygrophoropsis</taxon>
    </lineage>
</organism>
<evidence type="ECO:0000313" key="1">
    <source>
        <dbReference type="EMBL" id="KAH7913376.1"/>
    </source>
</evidence>
<protein>
    <submittedName>
        <fullName evidence="1">Uncharacterized protein</fullName>
    </submittedName>
</protein>
<keyword evidence="2" id="KW-1185">Reference proteome</keyword>
<dbReference type="Proteomes" id="UP000790377">
    <property type="component" value="Unassembled WGS sequence"/>
</dbReference>
<sequence length="372" mass="42330">MELSLEAYRLIVKYVGNRSDISTLCRVSRAFQRTAERALYNTIYANSPADAMTLCSLLGKQPRLAIIVEALTVFISDEDRSGDNERTVLPDDFWPTLARALQRTMSLRFLNLHLDYIGDTSTAWILDGTTFRLRTFHCDLQWDAHLISFLNHQPDIIDLYIVDYSVPDNTSSILPSQPSPLDHNALPNLSTLECTFTEAACALVPNRPVARLKTCFSRTRLKEKREEMRHLFAQLSLSTRPLHSLDIADSSYSESFSMELLDSLIQLQNKVQVLRYLGTLVLPIGGRERLQFYGLLRRLSLLECIELDVTEWEPTPPIPAGVRALASELRLYCPSVQRVIFVNDFERTVVSVVQGICALDCETNTENVWREI</sequence>
<comment type="caution">
    <text evidence="1">The sequence shown here is derived from an EMBL/GenBank/DDBJ whole genome shotgun (WGS) entry which is preliminary data.</text>
</comment>
<dbReference type="EMBL" id="MU267632">
    <property type="protein sequence ID" value="KAH7913376.1"/>
    <property type="molecule type" value="Genomic_DNA"/>
</dbReference>
<accession>A0ACB8AJ53</accession>
<evidence type="ECO:0000313" key="2">
    <source>
        <dbReference type="Proteomes" id="UP000790377"/>
    </source>
</evidence>
<proteinExistence type="predicted"/>
<reference evidence="1" key="1">
    <citation type="journal article" date="2021" name="New Phytol.">
        <title>Evolutionary innovations through gain and loss of genes in the ectomycorrhizal Boletales.</title>
        <authorList>
            <person name="Wu G."/>
            <person name="Miyauchi S."/>
            <person name="Morin E."/>
            <person name="Kuo A."/>
            <person name="Drula E."/>
            <person name="Varga T."/>
            <person name="Kohler A."/>
            <person name="Feng B."/>
            <person name="Cao Y."/>
            <person name="Lipzen A."/>
            <person name="Daum C."/>
            <person name="Hundley H."/>
            <person name="Pangilinan J."/>
            <person name="Johnson J."/>
            <person name="Barry K."/>
            <person name="LaButti K."/>
            <person name="Ng V."/>
            <person name="Ahrendt S."/>
            <person name="Min B."/>
            <person name="Choi I.G."/>
            <person name="Park H."/>
            <person name="Plett J.M."/>
            <person name="Magnuson J."/>
            <person name="Spatafora J.W."/>
            <person name="Nagy L.G."/>
            <person name="Henrissat B."/>
            <person name="Grigoriev I.V."/>
            <person name="Yang Z.L."/>
            <person name="Xu J."/>
            <person name="Martin F.M."/>
        </authorList>
    </citation>
    <scope>NUCLEOTIDE SEQUENCE</scope>
    <source>
        <strain evidence="1">ATCC 28755</strain>
    </source>
</reference>